<dbReference type="InterPro" id="IPR029058">
    <property type="entry name" value="AB_hydrolase_fold"/>
</dbReference>
<dbReference type="InterPro" id="IPR013094">
    <property type="entry name" value="AB_hydrolase_3"/>
</dbReference>
<evidence type="ECO:0000259" key="3">
    <source>
        <dbReference type="Pfam" id="PF07859"/>
    </source>
</evidence>
<dbReference type="AlphaFoldDB" id="A0A397GWW5"/>
<proteinExistence type="predicted"/>
<feature type="region of interest" description="Disordered" evidence="2">
    <location>
        <begin position="1"/>
        <end position="21"/>
    </location>
</feature>
<dbReference type="STRING" id="1245748.A0A397GWW5"/>
<dbReference type="Gene3D" id="3.40.50.1820">
    <property type="entry name" value="alpha/beta hydrolase"/>
    <property type="match status" value="1"/>
</dbReference>
<evidence type="ECO:0000256" key="1">
    <source>
        <dbReference type="ARBA" id="ARBA00022801"/>
    </source>
</evidence>
<comment type="caution">
    <text evidence="4">The sequence shown here is derived from an EMBL/GenBank/DDBJ whole genome shotgun (WGS) entry which is preliminary data.</text>
</comment>
<name>A0A397GWW5_9EURO</name>
<protein>
    <recommendedName>
        <fullName evidence="3">Alpha/beta hydrolase fold-3 domain-containing protein</fullName>
    </recommendedName>
</protein>
<dbReference type="Pfam" id="PF07859">
    <property type="entry name" value="Abhydrolase_3"/>
    <property type="match status" value="1"/>
</dbReference>
<dbReference type="PANTHER" id="PTHR48081:SF31">
    <property type="entry name" value="STERYL ACETYL HYDROLASE MUG81-RELATED"/>
    <property type="match status" value="1"/>
</dbReference>
<keyword evidence="1" id="KW-0378">Hydrolase</keyword>
<accession>A0A397GWW5</accession>
<dbReference type="Proteomes" id="UP000215289">
    <property type="component" value="Unassembled WGS sequence"/>
</dbReference>
<dbReference type="InterPro" id="IPR050300">
    <property type="entry name" value="GDXG_lipolytic_enzyme"/>
</dbReference>
<reference evidence="4 5" key="1">
    <citation type="submission" date="2018-08" db="EMBL/GenBank/DDBJ databases">
        <title>Draft genome sequences of two Aspergillus turcosus clinical strains isolated from bronchoalveolar lavage fluid: one azole-susceptible and the other azole-resistant.</title>
        <authorList>
            <person name="Parent-Michaud M."/>
            <person name="Dufresne P.J."/>
            <person name="Fournier E."/>
            <person name="Martineau C."/>
            <person name="Moreira S."/>
            <person name="Perkins V."/>
            <person name="De Repentigny L."/>
            <person name="Dufresne S.F."/>
        </authorList>
    </citation>
    <scope>NUCLEOTIDE SEQUENCE [LARGE SCALE GENOMIC DNA]</scope>
    <source>
        <strain evidence="4">HMR AF 1038</strain>
    </source>
</reference>
<dbReference type="EMBL" id="NIDN02000140">
    <property type="protein sequence ID" value="RLL95722.1"/>
    <property type="molecule type" value="Genomic_DNA"/>
</dbReference>
<gene>
    <name evidence="4" type="ORF">CFD26_104723</name>
</gene>
<dbReference type="GO" id="GO:0016787">
    <property type="term" value="F:hydrolase activity"/>
    <property type="evidence" value="ECO:0007669"/>
    <property type="project" value="UniProtKB-KW"/>
</dbReference>
<evidence type="ECO:0000313" key="4">
    <source>
        <dbReference type="EMBL" id="RLL95722.1"/>
    </source>
</evidence>
<evidence type="ECO:0000256" key="2">
    <source>
        <dbReference type="SAM" id="MobiDB-lite"/>
    </source>
</evidence>
<dbReference type="OrthoDB" id="2152029at2759"/>
<evidence type="ECO:0000313" key="5">
    <source>
        <dbReference type="Proteomes" id="UP000215289"/>
    </source>
</evidence>
<dbReference type="PANTHER" id="PTHR48081">
    <property type="entry name" value="AB HYDROLASE SUPERFAMILY PROTEIN C4A8.06C"/>
    <property type="match status" value="1"/>
</dbReference>
<organism evidence="4 5">
    <name type="scientific">Aspergillus turcosus</name>
    <dbReference type="NCBI Taxonomy" id="1245748"/>
    <lineage>
        <taxon>Eukaryota</taxon>
        <taxon>Fungi</taxon>
        <taxon>Dikarya</taxon>
        <taxon>Ascomycota</taxon>
        <taxon>Pezizomycotina</taxon>
        <taxon>Eurotiomycetes</taxon>
        <taxon>Eurotiomycetidae</taxon>
        <taxon>Eurotiales</taxon>
        <taxon>Aspergillaceae</taxon>
        <taxon>Aspergillus</taxon>
        <taxon>Aspergillus subgen. Fumigati</taxon>
    </lineage>
</organism>
<dbReference type="SUPFAM" id="SSF53474">
    <property type="entry name" value="alpha/beta-Hydrolases"/>
    <property type="match status" value="1"/>
</dbReference>
<sequence length="392" mass="43107">MCPFTRHPSTPHPEIEGSHALAPPNSTLLSSEAFRHNTLYRGFIEPLSGFTITEITGHKAGKWLLMLGKLFIRLNSHSLRVLISLGSSFQSVTDALVPIASDNRLSTTAASYKRFAKSKGIIPRTSSWGERGQGCWVGSPDALSILVWFHGGNYYSPAHPAYFHFLHGVVDAVCQTGKQFAVFVPSYTLAPHAQYPSQLQEGLETLRYLIEIEGKSASNIVLGGDSAGGNLVLAILSHLSHPHPDIAGDLTLKTNLGGAVMICPWVTFDQTWTSVERNKKKDSVALIPSSISAKHFLGDKPPDNYNEPLRAPLEWWFEVKACQLLLISGDDDIMVDSHRAFATNLSMANPHNTQIIFAADEGHVAPVLDLMLGDRSEFESTKAMKKWLLWLI</sequence>
<keyword evidence="5" id="KW-1185">Reference proteome</keyword>
<feature type="domain" description="Alpha/beta hydrolase fold-3" evidence="3">
    <location>
        <begin position="146"/>
        <end position="364"/>
    </location>
</feature>